<proteinExistence type="predicted"/>
<protein>
    <submittedName>
        <fullName evidence="2">Uncharacterized protein</fullName>
    </submittedName>
</protein>
<dbReference type="EMBL" id="JABJRC010000018">
    <property type="protein sequence ID" value="NOL45905.1"/>
    <property type="molecule type" value="Genomic_DNA"/>
</dbReference>
<comment type="caution">
    <text evidence="2">The sequence shown here is derived from an EMBL/GenBank/DDBJ whole genome shotgun (WGS) entry which is preliminary data.</text>
</comment>
<sequence length="101" mass="11494">MELTTWHRTEVRLAESDRFIVRKSHDGLMQVRSMTAHWSSMNARPRLDLDGVRVRRDGTPDTTRPDSIMLLTWEPAAGPMVRQLPALVRTVLEAVGMVLSI</sequence>
<keyword evidence="3" id="KW-1185">Reference proteome</keyword>
<evidence type="ECO:0000313" key="1">
    <source>
        <dbReference type="EMBL" id="MBB6564449.1"/>
    </source>
</evidence>
<dbReference type="AlphaFoldDB" id="A0A7Y4P579"/>
<reference evidence="1 4" key="2">
    <citation type="submission" date="2020-08" db="EMBL/GenBank/DDBJ databases">
        <title>Sequencing the genomes of 1000 actinobacteria strains.</title>
        <authorList>
            <person name="Klenk H.-P."/>
        </authorList>
    </citation>
    <scope>NUCLEOTIDE SEQUENCE [LARGE SCALE GENOMIC DNA]</scope>
    <source>
        <strain evidence="1 4">DSM 15626</strain>
    </source>
</reference>
<evidence type="ECO:0000313" key="4">
    <source>
        <dbReference type="Proteomes" id="UP000553957"/>
    </source>
</evidence>
<dbReference type="RefSeq" id="WP_171679202.1">
    <property type="nucleotide sequence ID" value="NZ_BAAAGT010000022.1"/>
</dbReference>
<organism evidence="2 3">
    <name type="scientific">Kribbella sandramycini</name>
    <dbReference type="NCBI Taxonomy" id="60450"/>
    <lineage>
        <taxon>Bacteria</taxon>
        <taxon>Bacillati</taxon>
        <taxon>Actinomycetota</taxon>
        <taxon>Actinomycetes</taxon>
        <taxon>Propionibacteriales</taxon>
        <taxon>Kribbellaceae</taxon>
        <taxon>Kribbella</taxon>
    </lineage>
</organism>
<dbReference type="Proteomes" id="UP000534306">
    <property type="component" value="Unassembled WGS sequence"/>
</dbReference>
<accession>A0A7Y4P579</accession>
<gene>
    <name evidence="1" type="ORF">HNR71_000086</name>
    <name evidence="2" type="ORF">HPO96_37235</name>
</gene>
<evidence type="ECO:0000313" key="2">
    <source>
        <dbReference type="EMBL" id="NOL45905.1"/>
    </source>
</evidence>
<name>A0A7Y4P579_9ACTN</name>
<evidence type="ECO:0000313" key="3">
    <source>
        <dbReference type="Proteomes" id="UP000534306"/>
    </source>
</evidence>
<dbReference type="Proteomes" id="UP000553957">
    <property type="component" value="Unassembled WGS sequence"/>
</dbReference>
<reference evidence="2 3" key="1">
    <citation type="submission" date="2020-05" db="EMBL/GenBank/DDBJ databases">
        <title>Genome sequence of Kribbella sandramycini ATCC 39419.</title>
        <authorList>
            <person name="Maclea K.S."/>
            <person name="Fair J.L."/>
        </authorList>
    </citation>
    <scope>NUCLEOTIDE SEQUENCE [LARGE SCALE GENOMIC DNA]</scope>
    <source>
        <strain evidence="2 3">ATCC 39419</strain>
    </source>
</reference>
<dbReference type="EMBL" id="JACHKF010000001">
    <property type="protein sequence ID" value="MBB6564449.1"/>
    <property type="molecule type" value="Genomic_DNA"/>
</dbReference>